<dbReference type="SUPFAM" id="SSF54909">
    <property type="entry name" value="Dimeric alpha+beta barrel"/>
    <property type="match status" value="1"/>
</dbReference>
<protein>
    <recommendedName>
        <fullName evidence="2">Stress-response A/B barrel domain-containing protein</fullName>
    </recommendedName>
</protein>
<evidence type="ECO:0000313" key="3">
    <source>
        <dbReference type="EMBL" id="MBE1534851.1"/>
    </source>
</evidence>
<dbReference type="PANTHER" id="PTHR33178">
    <property type="match status" value="1"/>
</dbReference>
<name>A0ABR9JWB0_9ACTN</name>
<dbReference type="RefSeq" id="WP_192761154.1">
    <property type="nucleotide sequence ID" value="NZ_JADBDZ010000001.1"/>
</dbReference>
<reference evidence="3 4" key="1">
    <citation type="submission" date="2020-10" db="EMBL/GenBank/DDBJ databases">
        <title>Sequencing the genomes of 1000 actinobacteria strains.</title>
        <authorList>
            <person name="Klenk H.-P."/>
        </authorList>
    </citation>
    <scope>NUCLEOTIDE SEQUENCE [LARGE SCALE GENOMIC DNA]</scope>
    <source>
        <strain evidence="3 4">DSM 46744</strain>
    </source>
</reference>
<dbReference type="SMART" id="SM00886">
    <property type="entry name" value="Dabb"/>
    <property type="match status" value="1"/>
</dbReference>
<dbReference type="EMBL" id="JADBDZ010000001">
    <property type="protein sequence ID" value="MBE1534851.1"/>
    <property type="molecule type" value="Genomic_DNA"/>
</dbReference>
<dbReference type="InterPro" id="IPR013097">
    <property type="entry name" value="Dabb"/>
</dbReference>
<dbReference type="Gene3D" id="3.30.70.100">
    <property type="match status" value="1"/>
</dbReference>
<feature type="domain" description="Stress-response A/B barrel" evidence="2">
    <location>
        <begin position="4"/>
        <end position="97"/>
    </location>
</feature>
<gene>
    <name evidence="3" type="ORF">H4W34_004684</name>
</gene>
<evidence type="ECO:0000256" key="1">
    <source>
        <dbReference type="ARBA" id="ARBA00011738"/>
    </source>
</evidence>
<proteinExistence type="predicted"/>
<keyword evidence="4" id="KW-1185">Reference proteome</keyword>
<comment type="caution">
    <text evidence="3">The sequence shown here is derived from an EMBL/GenBank/DDBJ whole genome shotgun (WGS) entry which is preliminary data.</text>
</comment>
<dbReference type="Pfam" id="PF07876">
    <property type="entry name" value="Dabb"/>
    <property type="match status" value="1"/>
</dbReference>
<comment type="subunit">
    <text evidence="1">Homodimer.</text>
</comment>
<evidence type="ECO:0000313" key="4">
    <source>
        <dbReference type="Proteomes" id="UP000627838"/>
    </source>
</evidence>
<dbReference type="PANTHER" id="PTHR33178:SF10">
    <property type="entry name" value="STRESS-RESPONSE A_B BARREL DOMAIN-CONTAINING PROTEIN"/>
    <property type="match status" value="1"/>
</dbReference>
<dbReference type="PROSITE" id="PS51502">
    <property type="entry name" value="S_R_A_B_BARREL"/>
    <property type="match status" value="1"/>
</dbReference>
<sequence length="99" mass="10969">MSGFRHVVMFKWADGTTTGQQEEVAARLAELPGLIPEIREYVMGADAGVSPGAYDFVVVADFADRDAFRVYRDHPAHRTVADELIAPITAERAVVQHER</sequence>
<organism evidence="3 4">
    <name type="scientific">Actinomadura algeriensis</name>
    <dbReference type="NCBI Taxonomy" id="1679523"/>
    <lineage>
        <taxon>Bacteria</taxon>
        <taxon>Bacillati</taxon>
        <taxon>Actinomycetota</taxon>
        <taxon>Actinomycetes</taxon>
        <taxon>Streptosporangiales</taxon>
        <taxon>Thermomonosporaceae</taxon>
        <taxon>Actinomadura</taxon>
    </lineage>
</organism>
<dbReference type="InterPro" id="IPR011008">
    <property type="entry name" value="Dimeric_a/b-barrel"/>
</dbReference>
<accession>A0ABR9JWB0</accession>
<dbReference type="Proteomes" id="UP000627838">
    <property type="component" value="Unassembled WGS sequence"/>
</dbReference>
<dbReference type="InterPro" id="IPR044662">
    <property type="entry name" value="HS1/DABB1-like"/>
</dbReference>
<evidence type="ECO:0000259" key="2">
    <source>
        <dbReference type="PROSITE" id="PS51502"/>
    </source>
</evidence>